<comment type="caution">
    <text evidence="3">The sequence shown here is derived from an EMBL/GenBank/DDBJ whole genome shotgun (WGS) entry which is preliminary data.</text>
</comment>
<feature type="transmembrane region" description="Helical" evidence="2">
    <location>
        <begin position="13"/>
        <end position="30"/>
    </location>
</feature>
<evidence type="ECO:0000256" key="1">
    <source>
        <dbReference type="SAM" id="MobiDB-lite"/>
    </source>
</evidence>
<dbReference type="EMBL" id="JACIFF010000001">
    <property type="protein sequence ID" value="MBB4077786.1"/>
    <property type="molecule type" value="Genomic_DNA"/>
</dbReference>
<proteinExistence type="predicted"/>
<keyword evidence="4" id="KW-1185">Reference proteome</keyword>
<dbReference type="RefSeq" id="WP_183494026.1">
    <property type="nucleotide sequence ID" value="NZ_JACIFF010000001.1"/>
</dbReference>
<name>A0A840E9T6_9BACT</name>
<keyword evidence="2" id="KW-1133">Transmembrane helix</keyword>
<feature type="compositionally biased region" description="Basic and acidic residues" evidence="1">
    <location>
        <begin position="64"/>
        <end position="107"/>
    </location>
</feature>
<dbReference type="AlphaFoldDB" id="A0A840E9T6"/>
<organism evidence="3 4">
    <name type="scientific">Neolewinella aquimaris</name>
    <dbReference type="NCBI Taxonomy" id="1835722"/>
    <lineage>
        <taxon>Bacteria</taxon>
        <taxon>Pseudomonadati</taxon>
        <taxon>Bacteroidota</taxon>
        <taxon>Saprospiria</taxon>
        <taxon>Saprospirales</taxon>
        <taxon>Lewinellaceae</taxon>
        <taxon>Neolewinella</taxon>
    </lineage>
</organism>
<keyword evidence="2" id="KW-0812">Transmembrane</keyword>
<sequence>MSMYLQSGFSDDLWYMLGALIVLGIVFWATKKAQNTQRARELGKNDPYQEVVNDSSYNINQEGIDGHRDQGMTKEEAERTAENMHDTGHVPSDEEFHELRKDIKKDE</sequence>
<evidence type="ECO:0000313" key="3">
    <source>
        <dbReference type="EMBL" id="MBB4077786.1"/>
    </source>
</evidence>
<protein>
    <submittedName>
        <fullName evidence="3">Uncharacterized protein</fullName>
    </submittedName>
</protein>
<feature type="region of interest" description="Disordered" evidence="1">
    <location>
        <begin position="56"/>
        <end position="107"/>
    </location>
</feature>
<reference evidence="3 4" key="1">
    <citation type="submission" date="2020-08" db="EMBL/GenBank/DDBJ databases">
        <title>Genomic Encyclopedia of Type Strains, Phase IV (KMG-IV): sequencing the most valuable type-strain genomes for metagenomic binning, comparative biology and taxonomic classification.</title>
        <authorList>
            <person name="Goeker M."/>
        </authorList>
    </citation>
    <scope>NUCLEOTIDE SEQUENCE [LARGE SCALE GENOMIC DNA]</scope>
    <source>
        <strain evidence="3 4">DSM 105137</strain>
    </source>
</reference>
<accession>A0A840E9T6</accession>
<evidence type="ECO:0000256" key="2">
    <source>
        <dbReference type="SAM" id="Phobius"/>
    </source>
</evidence>
<keyword evidence="2" id="KW-0472">Membrane</keyword>
<dbReference type="Proteomes" id="UP000576209">
    <property type="component" value="Unassembled WGS sequence"/>
</dbReference>
<evidence type="ECO:0000313" key="4">
    <source>
        <dbReference type="Proteomes" id="UP000576209"/>
    </source>
</evidence>
<gene>
    <name evidence="3" type="ORF">GGR28_000387</name>
</gene>